<reference evidence="3" key="1">
    <citation type="submission" date="2018-11" db="EMBL/GenBank/DDBJ databases">
        <title>Complete genome sequence of Paenibacillus sp. ML311-T8.</title>
        <authorList>
            <person name="Nam Y.-D."/>
            <person name="Kang J."/>
            <person name="Chung W.-H."/>
            <person name="Park Y.S."/>
        </authorList>
    </citation>
    <scope>NUCLEOTIDE SEQUENCE [LARGE SCALE GENOMIC DNA]</scope>
    <source>
        <strain evidence="3">ML311-T8</strain>
    </source>
</reference>
<evidence type="ECO:0000313" key="2">
    <source>
        <dbReference type="EMBL" id="QGR00145.1"/>
    </source>
</evidence>
<dbReference type="PANTHER" id="PTHR42850:SF4">
    <property type="entry name" value="ZINC-DEPENDENT ENDOPOLYPHOSPHATASE"/>
    <property type="match status" value="1"/>
</dbReference>
<protein>
    <submittedName>
        <fullName evidence="2">Serine/threonine protein phosphatase</fullName>
    </submittedName>
</protein>
<feature type="domain" description="Calcineurin-like phosphoesterase" evidence="1">
    <location>
        <begin position="9"/>
        <end position="200"/>
    </location>
</feature>
<dbReference type="InterPro" id="IPR029052">
    <property type="entry name" value="Metallo-depent_PP-like"/>
</dbReference>
<dbReference type="GO" id="GO:0110154">
    <property type="term" value="P:RNA decapping"/>
    <property type="evidence" value="ECO:0007669"/>
    <property type="project" value="TreeGrafter"/>
</dbReference>
<accession>A0A6B8RWK9</accession>
<dbReference type="OrthoDB" id="384253at2"/>
<dbReference type="EMBL" id="CP034235">
    <property type="protein sequence ID" value="QGR00145.1"/>
    <property type="molecule type" value="Genomic_DNA"/>
</dbReference>
<dbReference type="Proteomes" id="UP000426246">
    <property type="component" value="Chromosome"/>
</dbReference>
<dbReference type="KEGG" id="ppsc:EHS13_17985"/>
<gene>
    <name evidence="2" type="ORF">EHS13_17985</name>
</gene>
<organism evidence="2 3">
    <name type="scientific">Paenibacillus psychroresistens</name>
    <dbReference type="NCBI Taxonomy" id="1778678"/>
    <lineage>
        <taxon>Bacteria</taxon>
        <taxon>Bacillati</taxon>
        <taxon>Bacillota</taxon>
        <taxon>Bacilli</taxon>
        <taxon>Bacillales</taxon>
        <taxon>Paenibacillaceae</taxon>
        <taxon>Paenibacillus</taxon>
    </lineage>
</organism>
<evidence type="ECO:0000313" key="3">
    <source>
        <dbReference type="Proteomes" id="UP000426246"/>
    </source>
</evidence>
<dbReference type="CDD" id="cd00144">
    <property type="entry name" value="MPP_PPP_family"/>
    <property type="match status" value="1"/>
</dbReference>
<dbReference type="InterPro" id="IPR050126">
    <property type="entry name" value="Ap4A_hydrolase"/>
</dbReference>
<name>A0A6B8RWK9_9BACL</name>
<dbReference type="GO" id="GO:0008803">
    <property type="term" value="F:bis(5'-nucleosyl)-tetraphosphatase (symmetrical) activity"/>
    <property type="evidence" value="ECO:0007669"/>
    <property type="project" value="TreeGrafter"/>
</dbReference>
<proteinExistence type="predicted"/>
<dbReference type="PANTHER" id="PTHR42850">
    <property type="entry name" value="METALLOPHOSPHOESTERASE"/>
    <property type="match status" value="1"/>
</dbReference>
<dbReference type="AlphaFoldDB" id="A0A6B8RWK9"/>
<dbReference type="GO" id="GO:0005737">
    <property type="term" value="C:cytoplasm"/>
    <property type="evidence" value="ECO:0007669"/>
    <property type="project" value="TreeGrafter"/>
</dbReference>
<dbReference type="Pfam" id="PF00149">
    <property type="entry name" value="Metallophos"/>
    <property type="match status" value="1"/>
</dbReference>
<evidence type="ECO:0000259" key="1">
    <source>
        <dbReference type="Pfam" id="PF00149"/>
    </source>
</evidence>
<dbReference type="Gene3D" id="3.60.21.10">
    <property type="match status" value="1"/>
</dbReference>
<dbReference type="SUPFAM" id="SSF56300">
    <property type="entry name" value="Metallo-dependent phosphatases"/>
    <property type="match status" value="1"/>
</dbReference>
<dbReference type="InterPro" id="IPR004843">
    <property type="entry name" value="Calcineurin-like_PHP"/>
</dbReference>
<sequence length="246" mass="28430">MRGRNTLTRTLVVSDIHGCYAKWIDLLRKVEFKPKADRLIILGDYVDRGLQSREVVDHIIRLVQDGEAIALRGNHDQRFMEWVTLNNTLHDTKFVEHGGLQTINSYCQSKYSLADILKPGVLEQAKALIRKNYRAHIQFIDSLPLYYEDDYHIYVHAGLNPFYKTWKEQPERDFIWIRDAFVRQPTVVDKMVVFGHSKTVDIQGTGDIWFGGDKIGIDGGCAYGLQLNCLEITLDQDQVSYYNFSV</sequence>
<keyword evidence="3" id="KW-1185">Reference proteome</keyword>
<dbReference type="GO" id="GO:0016791">
    <property type="term" value="F:phosphatase activity"/>
    <property type="evidence" value="ECO:0007669"/>
    <property type="project" value="TreeGrafter"/>
</dbReference>